<evidence type="ECO:0000259" key="4">
    <source>
        <dbReference type="PROSITE" id="PS51294"/>
    </source>
</evidence>
<dbReference type="OrthoDB" id="2537580at2759"/>
<dbReference type="GO" id="GO:0001156">
    <property type="term" value="F:TFIIIC-class transcription factor complex binding"/>
    <property type="evidence" value="ECO:0007669"/>
    <property type="project" value="TreeGrafter"/>
</dbReference>
<dbReference type="Pfam" id="PF15963">
    <property type="entry name" value="Myb_DNA-bind_7"/>
    <property type="match status" value="1"/>
</dbReference>
<evidence type="ECO:0000313" key="6">
    <source>
        <dbReference type="Proteomes" id="UP000193467"/>
    </source>
</evidence>
<evidence type="ECO:0000313" key="5">
    <source>
        <dbReference type="EMBL" id="ORY60410.1"/>
    </source>
</evidence>
<dbReference type="InterPro" id="IPR001005">
    <property type="entry name" value="SANT/Myb"/>
</dbReference>
<reference evidence="5 6" key="1">
    <citation type="submission" date="2016-07" db="EMBL/GenBank/DDBJ databases">
        <title>Pervasive Adenine N6-methylation of Active Genes in Fungi.</title>
        <authorList>
            <consortium name="DOE Joint Genome Institute"/>
            <person name="Mondo S.J."/>
            <person name="Dannebaum R.O."/>
            <person name="Kuo R.C."/>
            <person name="Labutti K."/>
            <person name="Haridas S."/>
            <person name="Kuo A."/>
            <person name="Salamov A."/>
            <person name="Ahrendt S.R."/>
            <person name="Lipzen A."/>
            <person name="Sullivan W."/>
            <person name="Andreopoulos W.B."/>
            <person name="Clum A."/>
            <person name="Lindquist E."/>
            <person name="Daum C."/>
            <person name="Ramamoorthy G.K."/>
            <person name="Gryganskyi A."/>
            <person name="Culley D."/>
            <person name="Magnuson J.K."/>
            <person name="James T.Y."/>
            <person name="O'Malley M.A."/>
            <person name="Stajich J.E."/>
            <person name="Spatafora J.W."/>
            <person name="Visel A."/>
            <person name="Grigoriev I.V."/>
        </authorList>
    </citation>
    <scope>NUCLEOTIDE SEQUENCE [LARGE SCALE GENOMIC DNA]</scope>
    <source>
        <strain evidence="5 6">62-1032</strain>
    </source>
</reference>
<keyword evidence="6" id="KW-1185">Reference proteome</keyword>
<feature type="domain" description="HTH myb-type" evidence="4">
    <location>
        <begin position="18"/>
        <end position="66"/>
    </location>
</feature>
<gene>
    <name evidence="5" type="ORF">BCR35DRAFT_270878</name>
</gene>
<dbReference type="Gene3D" id="1.10.10.60">
    <property type="entry name" value="Homeodomain-like"/>
    <property type="match status" value="1"/>
</dbReference>
<evidence type="ECO:0000259" key="2">
    <source>
        <dbReference type="PROSITE" id="PS50090"/>
    </source>
</evidence>
<dbReference type="EMBL" id="MCGR01000074">
    <property type="protein sequence ID" value="ORY60410.1"/>
    <property type="molecule type" value="Genomic_DNA"/>
</dbReference>
<dbReference type="Proteomes" id="UP000193467">
    <property type="component" value="Unassembled WGS sequence"/>
</dbReference>
<dbReference type="PROSITE" id="PS51293">
    <property type="entry name" value="SANT"/>
    <property type="match status" value="1"/>
</dbReference>
<evidence type="ECO:0000256" key="1">
    <source>
        <dbReference type="SAM" id="MobiDB-lite"/>
    </source>
</evidence>
<feature type="region of interest" description="Disordered" evidence="1">
    <location>
        <begin position="1"/>
        <end position="24"/>
    </location>
</feature>
<feature type="domain" description="Myb-like" evidence="2">
    <location>
        <begin position="18"/>
        <end position="66"/>
    </location>
</feature>
<feature type="non-terminal residue" evidence="5">
    <location>
        <position position="1"/>
    </location>
</feature>
<dbReference type="CDD" id="cd00167">
    <property type="entry name" value="SANT"/>
    <property type="match status" value="1"/>
</dbReference>
<feature type="domain" description="SANT" evidence="3">
    <location>
        <begin position="21"/>
        <end position="69"/>
    </location>
</feature>
<dbReference type="GO" id="GO:0000126">
    <property type="term" value="C:transcription factor TFIIIB complex"/>
    <property type="evidence" value="ECO:0007669"/>
    <property type="project" value="TreeGrafter"/>
</dbReference>
<dbReference type="InParanoid" id="A0A1Y2DMC9"/>
<organism evidence="5 6">
    <name type="scientific">Leucosporidium creatinivorum</name>
    <dbReference type="NCBI Taxonomy" id="106004"/>
    <lineage>
        <taxon>Eukaryota</taxon>
        <taxon>Fungi</taxon>
        <taxon>Dikarya</taxon>
        <taxon>Basidiomycota</taxon>
        <taxon>Pucciniomycotina</taxon>
        <taxon>Microbotryomycetes</taxon>
        <taxon>Leucosporidiales</taxon>
        <taxon>Leucosporidium</taxon>
    </lineage>
</organism>
<dbReference type="InterPro" id="IPR017930">
    <property type="entry name" value="Myb_dom"/>
</dbReference>
<feature type="compositionally biased region" description="Acidic residues" evidence="1">
    <location>
        <begin position="185"/>
        <end position="194"/>
    </location>
</feature>
<dbReference type="STRING" id="106004.A0A1Y2DMC9"/>
<protein>
    <submittedName>
        <fullName evidence="5">Uncharacterized protein</fullName>
    </submittedName>
</protein>
<dbReference type="PROSITE" id="PS50090">
    <property type="entry name" value="MYB_LIKE"/>
    <property type="match status" value="1"/>
</dbReference>
<dbReference type="SUPFAM" id="SSF46689">
    <property type="entry name" value="Homeodomain-like"/>
    <property type="match status" value="1"/>
</dbReference>
<sequence>EVIHEAAQDRMVNSASWGKRQATEKWTSDETEKFFDGVRQFGTDFEMIAGLFPNRTRRQIKAKWNKEDKINPAGITAALMSKKAITPQPHPLPSPSTTVANFSHLCSLSLADLEHYASVTGQDLSGPVPDDPLEAVNKRRAEEEAIERANGGPDRYLPSNVKGKRGKKEGTAGADARALAKHVEEEEEEEEETEIERFEREEREAAALDAEIAAALEEAA</sequence>
<dbReference type="InterPro" id="IPR039467">
    <property type="entry name" value="TFIIIB_B''_Myb"/>
</dbReference>
<dbReference type="AlphaFoldDB" id="A0A1Y2DMC9"/>
<proteinExistence type="predicted"/>
<accession>A0A1Y2DMC9</accession>
<dbReference type="InterPro" id="IPR017884">
    <property type="entry name" value="SANT_dom"/>
</dbReference>
<dbReference type="InterPro" id="IPR009057">
    <property type="entry name" value="Homeodomain-like_sf"/>
</dbReference>
<dbReference type="PANTHER" id="PTHR22929:SF0">
    <property type="entry name" value="TRANSCRIPTION FACTOR TFIIIB COMPONENT B'' HOMOLOG"/>
    <property type="match status" value="1"/>
</dbReference>
<name>A0A1Y2DMC9_9BASI</name>
<dbReference type="PROSITE" id="PS51294">
    <property type="entry name" value="HTH_MYB"/>
    <property type="match status" value="1"/>
</dbReference>
<comment type="caution">
    <text evidence="5">The sequence shown here is derived from an EMBL/GenBank/DDBJ whole genome shotgun (WGS) entry which is preliminary data.</text>
</comment>
<evidence type="ECO:0000259" key="3">
    <source>
        <dbReference type="PROSITE" id="PS51293"/>
    </source>
</evidence>
<dbReference type="PANTHER" id="PTHR22929">
    <property type="entry name" value="RNA POLYMERASE III TRANSCRIPTION INITIATION FACTOR B"/>
    <property type="match status" value="1"/>
</dbReference>
<dbReference type="GO" id="GO:0070898">
    <property type="term" value="P:RNA polymerase III preinitiation complex assembly"/>
    <property type="evidence" value="ECO:0007669"/>
    <property type="project" value="TreeGrafter"/>
</dbReference>
<dbReference type="SMART" id="SM00717">
    <property type="entry name" value="SANT"/>
    <property type="match status" value="1"/>
</dbReference>
<feature type="region of interest" description="Disordered" evidence="1">
    <location>
        <begin position="141"/>
        <end position="202"/>
    </location>
</feature>